<name>A4S8K7_OSTLU</name>
<dbReference type="HOGENOM" id="CLU_029077_1_0_1"/>
<feature type="transmembrane region" description="Helical" evidence="6">
    <location>
        <begin position="407"/>
        <end position="428"/>
    </location>
</feature>
<dbReference type="Proteomes" id="UP000001568">
    <property type="component" value="Chromosome 15"/>
</dbReference>
<evidence type="ECO:0000256" key="1">
    <source>
        <dbReference type="ARBA" id="ARBA00004141"/>
    </source>
</evidence>
<dbReference type="InterPro" id="IPR053937">
    <property type="entry name" value="GOST_TM"/>
</dbReference>
<feature type="transmembrane region" description="Helical" evidence="6">
    <location>
        <begin position="448"/>
        <end position="467"/>
    </location>
</feature>
<feature type="chain" id="PRO_5002673135" description="GOST seven transmembrane domain-containing protein" evidence="7">
    <location>
        <begin position="20"/>
        <end position="548"/>
    </location>
</feature>
<evidence type="ECO:0000256" key="7">
    <source>
        <dbReference type="SAM" id="SignalP"/>
    </source>
</evidence>
<organism evidence="9 10">
    <name type="scientific">Ostreococcus lucimarinus (strain CCE9901)</name>
    <dbReference type="NCBI Taxonomy" id="436017"/>
    <lineage>
        <taxon>Eukaryota</taxon>
        <taxon>Viridiplantae</taxon>
        <taxon>Chlorophyta</taxon>
        <taxon>Mamiellophyceae</taxon>
        <taxon>Mamiellales</taxon>
        <taxon>Bathycoccaceae</taxon>
        <taxon>Ostreococcus</taxon>
    </lineage>
</organism>
<evidence type="ECO:0000256" key="4">
    <source>
        <dbReference type="ARBA" id="ARBA00022989"/>
    </source>
</evidence>
<gene>
    <name evidence="9" type="ORF">OSTLU_89323</name>
</gene>
<feature type="transmembrane region" description="Helical" evidence="6">
    <location>
        <begin position="293"/>
        <end position="315"/>
    </location>
</feature>
<dbReference type="InterPro" id="IPR009637">
    <property type="entry name" value="GPR107/GPR108-like"/>
</dbReference>
<dbReference type="PANTHER" id="PTHR21229:SF1">
    <property type="entry name" value="GH17801P"/>
    <property type="match status" value="1"/>
</dbReference>
<dbReference type="AlphaFoldDB" id="A4S8K7"/>
<keyword evidence="4 6" id="KW-1133">Transmembrane helix</keyword>
<dbReference type="Gramene" id="ABO99933">
    <property type="protein sequence ID" value="ABO99933"/>
    <property type="gene ID" value="OSTLU_89323"/>
</dbReference>
<accession>A4S8K7</accession>
<evidence type="ECO:0000256" key="3">
    <source>
        <dbReference type="ARBA" id="ARBA00022729"/>
    </source>
</evidence>
<sequence>MRAVARSLLLWLTLAPTLARASAHAYARDSLYATNDAAILVAGAEGVFASRVRLERETTDVRKRWLGANPRVADGRAYVRLDALTFERPRETARARGATGGASGLVEAATFKREDVDRIGVWDDEAGARKFCCTGDMAKRGLCEKGEVGRLVVRGRGDGGATAPWKTEIWFEGDDVEARSDVQAVSVRETGMYYMWFVVCDPEHAGVTVSGRTLWKNPDGYLPGAKTALLPFYGFAAMAYLGLGFAWAMAYVGNWRHVLELHNCITVVLALSMCETAVWYFDYANWNATGYRPYVFTVVAVLLGSLRTTLSRTLVLMMSMGYGVVRPTLGGLNAKVVSLSVCYLFSTAVKDVVEHVGSVDDLKPGARLFLVLPVSVFDSVFLIWIFNSLSRTLTQLVLRQQKQKLSLYRAFTNLLAANVVLSVGWLAYEMWFKSTDMIEEKWESVWMLTAFWQALSFGLLAGICFLWRPASESTQYAYSELANDISEDAWWGELITNDDIEQFAGSSKMSKSPRVMNSAKKTRAMNDFSLDADDDSAAEIEMEMGKID</sequence>
<comment type="subcellular location">
    <subcellularLocation>
        <location evidence="1">Membrane</location>
        <topology evidence="1">Multi-pass membrane protein</topology>
    </subcellularLocation>
</comment>
<evidence type="ECO:0000256" key="5">
    <source>
        <dbReference type="ARBA" id="ARBA00023136"/>
    </source>
</evidence>
<dbReference type="KEGG" id="olu:OSTLU_89323"/>
<dbReference type="GO" id="GO:0016020">
    <property type="term" value="C:membrane"/>
    <property type="evidence" value="ECO:0007669"/>
    <property type="project" value="UniProtKB-SubCell"/>
</dbReference>
<keyword evidence="10" id="KW-1185">Reference proteome</keyword>
<feature type="transmembrane region" description="Helical" evidence="6">
    <location>
        <begin position="264"/>
        <end position="281"/>
    </location>
</feature>
<proteinExistence type="predicted"/>
<evidence type="ECO:0000259" key="8">
    <source>
        <dbReference type="Pfam" id="PF06814"/>
    </source>
</evidence>
<evidence type="ECO:0000256" key="2">
    <source>
        <dbReference type="ARBA" id="ARBA00022692"/>
    </source>
</evidence>
<feature type="transmembrane region" description="Helical" evidence="6">
    <location>
        <begin position="232"/>
        <end position="252"/>
    </location>
</feature>
<dbReference type="PANTHER" id="PTHR21229">
    <property type="entry name" value="LUNG SEVEN TRANSMEMBRANE RECEPTOR"/>
    <property type="match status" value="1"/>
</dbReference>
<reference evidence="9 10" key="1">
    <citation type="journal article" date="2007" name="Proc. Natl. Acad. Sci. U.S.A.">
        <title>The tiny eukaryote Ostreococcus provides genomic insights into the paradox of plankton speciation.</title>
        <authorList>
            <person name="Palenik B."/>
            <person name="Grimwood J."/>
            <person name="Aerts A."/>
            <person name="Rouze P."/>
            <person name="Salamov A."/>
            <person name="Putnam N."/>
            <person name="Dupont C."/>
            <person name="Jorgensen R."/>
            <person name="Derelle E."/>
            <person name="Rombauts S."/>
            <person name="Zhou K."/>
            <person name="Otillar R."/>
            <person name="Merchant S.S."/>
            <person name="Podell S."/>
            <person name="Gaasterland T."/>
            <person name="Napoli C."/>
            <person name="Gendler K."/>
            <person name="Manuell A."/>
            <person name="Tai V."/>
            <person name="Vallon O."/>
            <person name="Piganeau G."/>
            <person name="Jancek S."/>
            <person name="Heijde M."/>
            <person name="Jabbari K."/>
            <person name="Bowler C."/>
            <person name="Lohr M."/>
            <person name="Robbens S."/>
            <person name="Werner G."/>
            <person name="Dubchak I."/>
            <person name="Pazour G.J."/>
            <person name="Ren Q."/>
            <person name="Paulsen I."/>
            <person name="Delwiche C."/>
            <person name="Schmutz J."/>
            <person name="Rokhsar D."/>
            <person name="Van de Peer Y."/>
            <person name="Moreau H."/>
            <person name="Grigoriev I.V."/>
        </authorList>
    </citation>
    <scope>NUCLEOTIDE SEQUENCE [LARGE SCALE GENOMIC DNA]</scope>
    <source>
        <strain evidence="9 10">CCE9901</strain>
    </source>
</reference>
<keyword evidence="3 7" id="KW-0732">Signal</keyword>
<dbReference type="GO" id="GO:0005794">
    <property type="term" value="C:Golgi apparatus"/>
    <property type="evidence" value="ECO:0007669"/>
    <property type="project" value="TreeGrafter"/>
</dbReference>
<evidence type="ECO:0000313" key="10">
    <source>
        <dbReference type="Proteomes" id="UP000001568"/>
    </source>
</evidence>
<dbReference type="eggNOG" id="KOG2568">
    <property type="taxonomic scope" value="Eukaryota"/>
</dbReference>
<dbReference type="GeneID" id="5005720"/>
<feature type="transmembrane region" description="Helical" evidence="6">
    <location>
        <begin position="327"/>
        <end position="346"/>
    </location>
</feature>
<dbReference type="Pfam" id="PF06814">
    <property type="entry name" value="GOST_TM"/>
    <property type="match status" value="1"/>
</dbReference>
<feature type="domain" description="GOST seven transmembrane" evidence="8">
    <location>
        <begin position="229"/>
        <end position="473"/>
    </location>
</feature>
<feature type="transmembrane region" description="Helical" evidence="6">
    <location>
        <begin position="366"/>
        <end position="386"/>
    </location>
</feature>
<feature type="signal peptide" evidence="7">
    <location>
        <begin position="1"/>
        <end position="19"/>
    </location>
</feature>
<evidence type="ECO:0000313" key="9">
    <source>
        <dbReference type="EMBL" id="ABO99933.1"/>
    </source>
</evidence>
<protein>
    <recommendedName>
        <fullName evidence="8">GOST seven transmembrane domain-containing protein</fullName>
    </recommendedName>
</protein>
<dbReference type="OrthoDB" id="19932at2759"/>
<evidence type="ECO:0000256" key="6">
    <source>
        <dbReference type="SAM" id="Phobius"/>
    </source>
</evidence>
<dbReference type="EMBL" id="CP000595">
    <property type="protein sequence ID" value="ABO99933.1"/>
    <property type="molecule type" value="Genomic_DNA"/>
</dbReference>
<dbReference type="RefSeq" id="XP_001421640.1">
    <property type="nucleotide sequence ID" value="XM_001421603.1"/>
</dbReference>
<keyword evidence="2 6" id="KW-0812">Transmembrane</keyword>
<dbReference type="OMA" id="WIAYEVY"/>
<keyword evidence="5 6" id="KW-0472">Membrane</keyword>